<dbReference type="InterPro" id="IPR042097">
    <property type="entry name" value="Aminopeptidase_N-like_N_sf"/>
</dbReference>
<dbReference type="SUPFAM" id="SSF63737">
    <property type="entry name" value="Leukotriene A4 hydrolase N-terminal domain"/>
    <property type="match status" value="1"/>
</dbReference>
<gene>
    <name evidence="2" type="ORF">METZ01_LOCUS219270</name>
</gene>
<dbReference type="Gene3D" id="2.60.40.1730">
    <property type="entry name" value="tricorn interacting facor f3 domain"/>
    <property type="match status" value="1"/>
</dbReference>
<evidence type="ECO:0000259" key="1">
    <source>
        <dbReference type="Pfam" id="PF17900"/>
    </source>
</evidence>
<dbReference type="Pfam" id="PF17900">
    <property type="entry name" value="Peptidase_M1_N"/>
    <property type="match status" value="1"/>
</dbReference>
<feature type="non-terminal residue" evidence="2">
    <location>
        <position position="58"/>
    </location>
</feature>
<accession>A0A382FTL5</accession>
<name>A0A382FTL5_9ZZZZ</name>
<proteinExistence type="predicted"/>
<dbReference type="AlphaFoldDB" id="A0A382FTL5"/>
<sequence length="58" mass="6603">MNMANITPINYEIEFEPLFHNFTFNGTEIITIDISKPTNLILLDAAELKIKKSHVIQG</sequence>
<dbReference type="InterPro" id="IPR045357">
    <property type="entry name" value="Aminopeptidase_N-like_N"/>
</dbReference>
<reference evidence="2" key="1">
    <citation type="submission" date="2018-05" db="EMBL/GenBank/DDBJ databases">
        <authorList>
            <person name="Lanie J.A."/>
            <person name="Ng W.-L."/>
            <person name="Kazmierczak K.M."/>
            <person name="Andrzejewski T.M."/>
            <person name="Davidsen T.M."/>
            <person name="Wayne K.J."/>
            <person name="Tettelin H."/>
            <person name="Glass J.I."/>
            <person name="Rusch D."/>
            <person name="Podicherti R."/>
            <person name="Tsui H.-C.T."/>
            <person name="Winkler M.E."/>
        </authorList>
    </citation>
    <scope>NUCLEOTIDE SEQUENCE</scope>
</reference>
<dbReference type="EMBL" id="UINC01051811">
    <property type="protein sequence ID" value="SVB66416.1"/>
    <property type="molecule type" value="Genomic_DNA"/>
</dbReference>
<protein>
    <recommendedName>
        <fullName evidence="1">Aminopeptidase N-like N-terminal domain-containing protein</fullName>
    </recommendedName>
</protein>
<organism evidence="2">
    <name type="scientific">marine metagenome</name>
    <dbReference type="NCBI Taxonomy" id="408172"/>
    <lineage>
        <taxon>unclassified sequences</taxon>
        <taxon>metagenomes</taxon>
        <taxon>ecological metagenomes</taxon>
    </lineage>
</organism>
<evidence type="ECO:0000313" key="2">
    <source>
        <dbReference type="EMBL" id="SVB66416.1"/>
    </source>
</evidence>
<feature type="domain" description="Aminopeptidase N-like N-terminal" evidence="1">
    <location>
        <begin position="8"/>
        <end position="55"/>
    </location>
</feature>